<accession>A0AAE1GG99</accession>
<organism evidence="1 2">
    <name type="scientific">Petrolisthes cinctipes</name>
    <name type="common">Flat porcelain crab</name>
    <dbReference type="NCBI Taxonomy" id="88211"/>
    <lineage>
        <taxon>Eukaryota</taxon>
        <taxon>Metazoa</taxon>
        <taxon>Ecdysozoa</taxon>
        <taxon>Arthropoda</taxon>
        <taxon>Crustacea</taxon>
        <taxon>Multicrustacea</taxon>
        <taxon>Malacostraca</taxon>
        <taxon>Eumalacostraca</taxon>
        <taxon>Eucarida</taxon>
        <taxon>Decapoda</taxon>
        <taxon>Pleocyemata</taxon>
        <taxon>Anomura</taxon>
        <taxon>Galatheoidea</taxon>
        <taxon>Porcellanidae</taxon>
        <taxon>Petrolisthes</taxon>
    </lineage>
</organism>
<sequence>MEHNELMEEMEMVEKMPINERIKLAKKRRKQQLATYNKWAKTDSQDGRKKGIQSVTFSSDVQLMDAAAKGAYDEIDTLLNSGML</sequence>
<reference evidence="1" key="1">
    <citation type="submission" date="2023-10" db="EMBL/GenBank/DDBJ databases">
        <title>Genome assemblies of two species of porcelain crab, Petrolisthes cinctipes and Petrolisthes manimaculis (Anomura: Porcellanidae).</title>
        <authorList>
            <person name="Angst P."/>
        </authorList>
    </citation>
    <scope>NUCLEOTIDE SEQUENCE</scope>
    <source>
        <strain evidence="1">PB745_01</strain>
        <tissue evidence="1">Gill</tissue>
    </source>
</reference>
<dbReference type="EMBL" id="JAWQEG010000364">
    <property type="protein sequence ID" value="KAK3891184.1"/>
    <property type="molecule type" value="Genomic_DNA"/>
</dbReference>
<comment type="caution">
    <text evidence="1">The sequence shown here is derived from an EMBL/GenBank/DDBJ whole genome shotgun (WGS) entry which is preliminary data.</text>
</comment>
<gene>
    <name evidence="1" type="ORF">Pcinc_004903</name>
</gene>
<dbReference type="InterPro" id="IPR036770">
    <property type="entry name" value="Ankyrin_rpt-contain_sf"/>
</dbReference>
<protein>
    <submittedName>
        <fullName evidence="1">Uncharacterized protein</fullName>
    </submittedName>
</protein>
<dbReference type="Gene3D" id="1.25.40.20">
    <property type="entry name" value="Ankyrin repeat-containing domain"/>
    <property type="match status" value="1"/>
</dbReference>
<dbReference type="AlphaFoldDB" id="A0AAE1GG99"/>
<proteinExistence type="predicted"/>
<keyword evidence="2" id="KW-1185">Reference proteome</keyword>
<evidence type="ECO:0000313" key="1">
    <source>
        <dbReference type="EMBL" id="KAK3891184.1"/>
    </source>
</evidence>
<dbReference type="Proteomes" id="UP001286313">
    <property type="component" value="Unassembled WGS sequence"/>
</dbReference>
<evidence type="ECO:0000313" key="2">
    <source>
        <dbReference type="Proteomes" id="UP001286313"/>
    </source>
</evidence>
<name>A0AAE1GG99_PETCI</name>